<dbReference type="Proteomes" id="UP001258945">
    <property type="component" value="Unassembled WGS sequence"/>
</dbReference>
<proteinExistence type="inferred from homology"/>
<evidence type="ECO:0000256" key="1">
    <source>
        <dbReference type="ARBA" id="ARBA00006739"/>
    </source>
</evidence>
<feature type="region of interest" description="Disordered" evidence="4">
    <location>
        <begin position="1"/>
        <end position="26"/>
    </location>
</feature>
<dbReference type="RefSeq" id="WP_314285409.1">
    <property type="nucleotide sequence ID" value="NZ_JAVVDO010000073.1"/>
</dbReference>
<evidence type="ECO:0000256" key="4">
    <source>
        <dbReference type="SAM" id="MobiDB-lite"/>
    </source>
</evidence>
<dbReference type="EMBL" id="JAVVDO010000073">
    <property type="protein sequence ID" value="MDT8333748.1"/>
    <property type="molecule type" value="Genomic_DNA"/>
</dbReference>
<dbReference type="PANTHER" id="PTHR43179:SF12">
    <property type="entry name" value="GALACTOFURANOSYLTRANSFERASE GLFT2"/>
    <property type="match status" value="1"/>
</dbReference>
<dbReference type="Gene3D" id="3.90.550.10">
    <property type="entry name" value="Spore Coat Polysaccharide Biosynthesis Protein SpsA, Chain A"/>
    <property type="match status" value="1"/>
</dbReference>
<evidence type="ECO:0000259" key="5">
    <source>
        <dbReference type="Pfam" id="PF00535"/>
    </source>
</evidence>
<evidence type="ECO:0000256" key="2">
    <source>
        <dbReference type="ARBA" id="ARBA00022676"/>
    </source>
</evidence>
<feature type="domain" description="Glycosyltransferase 2-like" evidence="5">
    <location>
        <begin position="29"/>
        <end position="192"/>
    </location>
</feature>
<organism evidence="6 7">
    <name type="scientific">Roseomonas gilardii</name>
    <dbReference type="NCBI Taxonomy" id="257708"/>
    <lineage>
        <taxon>Bacteria</taxon>
        <taxon>Pseudomonadati</taxon>
        <taxon>Pseudomonadota</taxon>
        <taxon>Alphaproteobacteria</taxon>
        <taxon>Acetobacterales</taxon>
        <taxon>Roseomonadaceae</taxon>
        <taxon>Roseomonas</taxon>
    </lineage>
</organism>
<dbReference type="GO" id="GO:0016757">
    <property type="term" value="F:glycosyltransferase activity"/>
    <property type="evidence" value="ECO:0007669"/>
    <property type="project" value="UniProtKB-KW"/>
</dbReference>
<sequence>MPHPDPRSLPSGPAPSTVSPAAPEGSGVSVLTLAKGRRTHLRNLLEGLARGTRLPEECILVDMDAAPAPLPPFPFPLRHLHHPSRGLPLAEARNRAARAASQPVLVFLDVDCIPAAGLVEALARDALAHDALICCEIRYLPADATPGDTGWEERSLLARGLRHTVRHFPEGGIRPEPNTGLFWSLCFAVRRDTFLRLGGFDEAYAGYGAEDTDFAFRAREAGVGLLFTASTLAFHQHHTVYDPPLQHFGDILRNALLFRERHGFWPMDGWLADFARLGLIEPPGEGLLRVLRHPTEEEIARAACGPDRAY</sequence>
<keyword evidence="7" id="KW-1185">Reference proteome</keyword>
<evidence type="ECO:0000313" key="7">
    <source>
        <dbReference type="Proteomes" id="UP001258945"/>
    </source>
</evidence>
<keyword evidence="3 6" id="KW-0808">Transferase</keyword>
<dbReference type="EC" id="2.4.-.-" evidence="6"/>
<protein>
    <submittedName>
        <fullName evidence="6">Glycosyltransferase</fullName>
        <ecNumber evidence="6">2.4.-.-</ecNumber>
    </submittedName>
</protein>
<evidence type="ECO:0000256" key="3">
    <source>
        <dbReference type="ARBA" id="ARBA00022679"/>
    </source>
</evidence>
<comment type="similarity">
    <text evidence="1">Belongs to the glycosyltransferase 2 family.</text>
</comment>
<keyword evidence="2 6" id="KW-0328">Glycosyltransferase</keyword>
<dbReference type="Pfam" id="PF00535">
    <property type="entry name" value="Glycos_transf_2"/>
    <property type="match status" value="1"/>
</dbReference>
<name>A0ABU3ML90_9PROT</name>
<dbReference type="InterPro" id="IPR001173">
    <property type="entry name" value="Glyco_trans_2-like"/>
</dbReference>
<dbReference type="PANTHER" id="PTHR43179">
    <property type="entry name" value="RHAMNOSYLTRANSFERASE WBBL"/>
    <property type="match status" value="1"/>
</dbReference>
<dbReference type="SUPFAM" id="SSF53448">
    <property type="entry name" value="Nucleotide-diphospho-sugar transferases"/>
    <property type="match status" value="1"/>
</dbReference>
<gene>
    <name evidence="6" type="ORF">RQ831_22080</name>
</gene>
<comment type="caution">
    <text evidence="6">The sequence shown here is derived from an EMBL/GenBank/DDBJ whole genome shotgun (WGS) entry which is preliminary data.</text>
</comment>
<evidence type="ECO:0000313" key="6">
    <source>
        <dbReference type="EMBL" id="MDT8333748.1"/>
    </source>
</evidence>
<reference evidence="6 7" key="1">
    <citation type="journal article" date="2019" name="Microb. Pathog.">
        <title>Comparison of VITEK 2, MALDI-TOF MS, 16S rRNA gene sequencing, and whole-genome sequencing for identification of Roseomonas mucosa.</title>
        <authorList>
            <person name="Rudolph W.W."/>
            <person name="Gunzer F."/>
            <person name="Trauth M."/>
            <person name="Bunk B."/>
            <person name="Bigge R."/>
            <person name="Schrottner P."/>
        </authorList>
    </citation>
    <scope>NUCLEOTIDE SEQUENCE [LARGE SCALE GENOMIC DNA]</scope>
    <source>
        <strain evidence="6 7">DSM 103800</strain>
    </source>
</reference>
<accession>A0ABU3ML90</accession>
<dbReference type="InterPro" id="IPR029044">
    <property type="entry name" value="Nucleotide-diphossugar_trans"/>
</dbReference>